<dbReference type="Gene3D" id="1.10.10.10">
    <property type="entry name" value="Winged helix-like DNA-binding domain superfamily/Winged helix DNA-binding domain"/>
    <property type="match status" value="1"/>
</dbReference>
<name>A0A6G8IDR6_9BURK</name>
<dbReference type="PANTHER" id="PTHR38431">
    <property type="entry name" value="BLL2305 PROTEIN"/>
    <property type="match status" value="1"/>
</dbReference>
<feature type="domain" description="HTH lysR-type" evidence="1">
    <location>
        <begin position="29"/>
        <end position="86"/>
    </location>
</feature>
<dbReference type="InterPro" id="IPR000847">
    <property type="entry name" value="LysR_HTH_N"/>
</dbReference>
<dbReference type="RefSeq" id="WP_166224614.1">
    <property type="nucleotide sequence ID" value="NZ_CP049989.1"/>
</dbReference>
<dbReference type="GO" id="GO:0003700">
    <property type="term" value="F:DNA-binding transcription factor activity"/>
    <property type="evidence" value="ECO:0007669"/>
    <property type="project" value="InterPro"/>
</dbReference>
<dbReference type="InterPro" id="IPR036390">
    <property type="entry name" value="WH_DNA-bd_sf"/>
</dbReference>
<keyword evidence="4" id="KW-1185">Reference proteome</keyword>
<dbReference type="EMBL" id="CP049989">
    <property type="protein sequence ID" value="QIM51259.1"/>
    <property type="molecule type" value="Genomic_DNA"/>
</dbReference>
<protein>
    <submittedName>
        <fullName evidence="3">Helix-turn-helix transcriptional regulator</fullName>
    </submittedName>
</protein>
<gene>
    <name evidence="3" type="ORF">G9Q37_03460</name>
</gene>
<dbReference type="KEGG" id="hcz:G9Q37_03460"/>
<dbReference type="SUPFAM" id="SSF53850">
    <property type="entry name" value="Periplasmic binding protein-like II"/>
    <property type="match status" value="1"/>
</dbReference>
<evidence type="ECO:0000259" key="2">
    <source>
        <dbReference type="Pfam" id="PF12727"/>
    </source>
</evidence>
<evidence type="ECO:0000313" key="4">
    <source>
        <dbReference type="Proteomes" id="UP000503162"/>
    </source>
</evidence>
<dbReference type="InterPro" id="IPR036388">
    <property type="entry name" value="WH-like_DNA-bd_sf"/>
</dbReference>
<evidence type="ECO:0000313" key="3">
    <source>
        <dbReference type="EMBL" id="QIM51259.1"/>
    </source>
</evidence>
<dbReference type="AlphaFoldDB" id="A0A6G8IDR6"/>
<dbReference type="PANTHER" id="PTHR38431:SF1">
    <property type="entry name" value="BLL2305 PROTEIN"/>
    <property type="match status" value="1"/>
</dbReference>
<dbReference type="Pfam" id="PF00126">
    <property type="entry name" value="HTH_1"/>
    <property type="match status" value="1"/>
</dbReference>
<feature type="domain" description="PBP" evidence="2">
    <location>
        <begin position="153"/>
        <end position="338"/>
    </location>
</feature>
<proteinExistence type="predicted"/>
<dbReference type="InterPro" id="IPR024370">
    <property type="entry name" value="PBP_domain"/>
</dbReference>
<sequence>MRRIELAYHLSTREPTQPHGASLLRNPMMDVLQAVKSSGSISGAAREVGLSYRHVWGQLKDWEAALGQGLIFWERGQAARLTPFGEKLLAAERLAQARLGPQLESLRVELERAFQQVLAPEGGEDNAPTLRLYASHDHALNELVDFAAQREGGPALHLDVHFCGSVDAIRALNEGRCNVAGFHAQPFADAGTATARTYRPMLKPGQHKIIGFARRTQGLIVAPGNPMRLRDIHDVARLQARFVNRALGTGTRLLLDELLARAGLMPLDIDGYDHIERSHAAVALAVAGGTADVGLGTEYAARSARLDFVPITDERYLLVGLKRTLDEAPMQRLLQLLRSRAWQTRMAALPGYQPDHCGEVAAMKRLLPWWG</sequence>
<evidence type="ECO:0000259" key="1">
    <source>
        <dbReference type="Pfam" id="PF00126"/>
    </source>
</evidence>
<organism evidence="3 4">
    <name type="scientific">Hydrogenophaga crocea</name>
    <dbReference type="NCBI Taxonomy" id="2716225"/>
    <lineage>
        <taxon>Bacteria</taxon>
        <taxon>Pseudomonadati</taxon>
        <taxon>Pseudomonadota</taxon>
        <taxon>Betaproteobacteria</taxon>
        <taxon>Burkholderiales</taxon>
        <taxon>Comamonadaceae</taxon>
        <taxon>Hydrogenophaga</taxon>
    </lineage>
</organism>
<dbReference type="Pfam" id="PF12727">
    <property type="entry name" value="PBP_like"/>
    <property type="match status" value="1"/>
</dbReference>
<reference evidence="3 4" key="1">
    <citation type="submission" date="2020-03" db="EMBL/GenBank/DDBJ databases">
        <title>Hydrogenophaga sp. nov. isolated from cyanobacterial mat.</title>
        <authorList>
            <person name="Thorat V."/>
            <person name="Kirdat K."/>
            <person name="Tiwarekar B."/>
            <person name="Costa E.D."/>
            <person name="Yadav A."/>
        </authorList>
    </citation>
    <scope>NUCLEOTIDE SEQUENCE [LARGE SCALE GENOMIC DNA]</scope>
    <source>
        <strain evidence="3 4">BA0156</strain>
    </source>
</reference>
<dbReference type="SUPFAM" id="SSF46785">
    <property type="entry name" value="Winged helix' DNA-binding domain"/>
    <property type="match status" value="1"/>
</dbReference>
<dbReference type="Proteomes" id="UP000503162">
    <property type="component" value="Chromosome"/>
</dbReference>
<accession>A0A6G8IDR6</accession>